<dbReference type="InterPro" id="IPR003615">
    <property type="entry name" value="HNH_nuc"/>
</dbReference>
<evidence type="ECO:0000256" key="1">
    <source>
        <dbReference type="SAM" id="MobiDB-lite"/>
    </source>
</evidence>
<reference evidence="3 4" key="1">
    <citation type="submission" date="2016-11" db="EMBL/GenBank/DDBJ databases">
        <authorList>
            <person name="Jaros S."/>
            <person name="Januszkiewicz K."/>
            <person name="Wedrychowicz H."/>
        </authorList>
    </citation>
    <scope>NUCLEOTIDE SEQUENCE [LARGE SCALE GENOMIC DNA]</scope>
    <source>
        <strain evidence="3 4">DSM 21986</strain>
    </source>
</reference>
<feature type="domain" description="eCIS core" evidence="2">
    <location>
        <begin position="134"/>
        <end position="211"/>
    </location>
</feature>
<dbReference type="RefSeq" id="WP_073061374.1">
    <property type="nucleotide sequence ID" value="NZ_FQUS01000006.1"/>
</dbReference>
<feature type="region of interest" description="Disordered" evidence="1">
    <location>
        <begin position="1"/>
        <end position="140"/>
    </location>
</feature>
<organism evidence="3 4">
    <name type="scientific">Fodinibius roseus</name>
    <dbReference type="NCBI Taxonomy" id="1194090"/>
    <lineage>
        <taxon>Bacteria</taxon>
        <taxon>Pseudomonadati</taxon>
        <taxon>Balneolota</taxon>
        <taxon>Balneolia</taxon>
        <taxon>Balneolales</taxon>
        <taxon>Balneolaceae</taxon>
        <taxon>Fodinibius</taxon>
    </lineage>
</organism>
<dbReference type="InterPro" id="IPR025295">
    <property type="entry name" value="eCIS_core_dom"/>
</dbReference>
<evidence type="ECO:0000313" key="3">
    <source>
        <dbReference type="EMBL" id="SHF18291.1"/>
    </source>
</evidence>
<gene>
    <name evidence="3" type="ORF">SAMN05443144_10653</name>
</gene>
<proteinExistence type="predicted"/>
<sequence>MFQNETKNDSDNLSGLEIGNPDDQFEKEADAVADKVMMMPDPHPPSGDDEEDRELQMHPSSSQKMRMKSAHGEQPVLQMQAKNRMELTMRPSAEEEESGTAAPVQAKPENNSTDRSKPENRTGRLGNSTRGGQPLPKAVNSELSSKMGADFSSVRVHSDSNAIRMNQQLGARAFTHGSDIYFNKGEFDPSSTSGKHLLAHELTHVMQQREGTTPAIQRYDDEWSVPGSEVTVSLSGISFHPHAHELSVSRTYRQQGIAIILKKLLEDEYEEGLENRIPANGEYYGLWGDPDRTPDEEGRSIGSLTLDYEVALNVISWLEEHDYTITGITERERELLQLGRVSGDLYESLRDDLPPWVSEFIFQRLMAKHGSLLEEYRQQQGERESDPYSVTTCAGEGCLETRILRALRQSINVMEAIRHDFTLTLSEESQRFYELAWEVPEQGIPTRVEDETLASRFLLFCYTQPAYSERAVSSHEARVEIIRRFMSISMSQTEEGRSETVRDEPTTYNTPPFPAYIKSFPELKPLSGVRHTLPLAFAVTGAEYDFSMNLVYPDIYDALGAYFSYGYHWEFSRVPLQALLEGETPSEEETESGQPTLGGAIVSRLNRAIEYRQEDYETIEEDLGIFAPMAYNLVELNSTLRALGAVTLPFFYELNRPIHEKRFVFEEPGVYFVTCVTYRRSERTGEEAVVRVPSEAIYAFPIYVNSPDVLSGRYLFSSQVEAQNRRERVGEIQERLESEDLEEEERTSLERELRQLQILTGSDVGREIKLRRDAIVEAVLSHEKNRIQRLPSDEQQEALQDRLTAIESALDEEDAFGDDIIALAQTIMEERSEASRDDRDFYAPLERGLKQINQILSVRSSRGLTSAQRVRAHFIGDEGATIELTIEYVHDEENDEYHISDLTTPDSGDTTVDEEETDDQDTPPVVLGIVDLLESTAGYGERGYVAVEWDSTRYVREVNASTARIITEGIDNAVTIVELAAIAAAPFTGGSSLAILAPIGIIGATPAAYRLISRYEDSTLRLDWNSASDMLALLGAAGEAGSALRLVRIPNRTSRIVLGLGHKGLEGIIIGGSLWQEIEQIQSSNLSLGEKRTRLMLALGRALRDFGMLIGESMIEKAYDHDGAPDQTIPASEAGRLPGDEGSGDQPSAESETGSELDTPDPGGEQPVDTTEATPSEAETEGAEQPAVSEPSSPETGEGTPSTEGDRRAEATEGTVAHEEGTEAEAEQTEQTQYEATVEELARRPDSDDLDSLPPETRALVDRLTRMIGAFQRMKDRAEGHNVPMAESLAHYIDEAAGKREELMNNPDSEDARVNADDLLDGMQEIRNVLRGRLDAPEETTEGETDREADPAEETQQETEGEVPESRPDQGSLQTPADLMEGDQFSGFGDDSRRLNELYRIYKEGDESRAEVSPIEWAYRTRGEARKILDSYLPEGWARRRSRSPGRAARGEVVVTITQSMLDEIPYPSDEVSLPMPVRPGDSLILRASTDRPSTTALRRLFMDNLDNLSAEVRQSFDEAVQDTMRRFNMRELRDRGLIFYDIEGNRQIWPVDEAGNALEVHHIIELRWGGTNAPANLIAIKYREHELLSRWWNDLQSYVLQDSELGETFENPDAQGERAPEADEMMYTE</sequence>
<feature type="compositionally biased region" description="Basic and acidic residues" evidence="1">
    <location>
        <begin position="1204"/>
        <end position="1221"/>
    </location>
</feature>
<feature type="region of interest" description="Disordered" evidence="1">
    <location>
        <begin position="1120"/>
        <end position="1233"/>
    </location>
</feature>
<feature type="compositionally biased region" description="Basic and acidic residues" evidence="1">
    <location>
        <begin position="24"/>
        <end position="33"/>
    </location>
</feature>
<dbReference type="STRING" id="1194090.SAMN05443144_10653"/>
<dbReference type="Pfam" id="PF13699">
    <property type="entry name" value="eCIS_core"/>
    <property type="match status" value="1"/>
</dbReference>
<evidence type="ECO:0000313" key="4">
    <source>
        <dbReference type="Proteomes" id="UP000184041"/>
    </source>
</evidence>
<feature type="compositionally biased region" description="Basic and acidic residues" evidence="1">
    <location>
        <begin position="1"/>
        <end position="10"/>
    </location>
</feature>
<feature type="region of interest" description="Disordered" evidence="1">
    <location>
        <begin position="1329"/>
        <end position="1390"/>
    </location>
</feature>
<dbReference type="CDD" id="cd00085">
    <property type="entry name" value="HNHc"/>
    <property type="match status" value="1"/>
</dbReference>
<feature type="compositionally biased region" description="Basic and acidic residues" evidence="1">
    <location>
        <begin position="112"/>
        <end position="122"/>
    </location>
</feature>
<feature type="compositionally biased region" description="Polar residues" evidence="1">
    <location>
        <begin position="1190"/>
        <end position="1203"/>
    </location>
</feature>
<keyword evidence="4" id="KW-1185">Reference proteome</keyword>
<accession>A0A1M4ZJW6</accession>
<feature type="region of interest" description="Disordered" evidence="1">
    <location>
        <begin position="1607"/>
        <end position="1630"/>
    </location>
</feature>
<protein>
    <recommendedName>
        <fullName evidence="2">eCIS core domain-containing protein</fullName>
    </recommendedName>
</protein>
<dbReference type="Proteomes" id="UP000184041">
    <property type="component" value="Unassembled WGS sequence"/>
</dbReference>
<evidence type="ECO:0000259" key="2">
    <source>
        <dbReference type="Pfam" id="PF13699"/>
    </source>
</evidence>
<name>A0A1M4ZJW6_9BACT</name>
<dbReference type="EMBL" id="FQUS01000006">
    <property type="protein sequence ID" value="SHF18291.1"/>
    <property type="molecule type" value="Genomic_DNA"/>
</dbReference>
<feature type="region of interest" description="Disordered" evidence="1">
    <location>
        <begin position="895"/>
        <end position="923"/>
    </location>
</feature>
<feature type="compositionally biased region" description="Acidic residues" evidence="1">
    <location>
        <begin position="911"/>
        <end position="921"/>
    </location>
</feature>
<dbReference type="OrthoDB" id="4317910at2"/>
<feature type="compositionally biased region" description="Acidic residues" evidence="1">
    <location>
        <begin position="1351"/>
        <end position="1363"/>
    </location>
</feature>